<dbReference type="Proteomes" id="UP000239649">
    <property type="component" value="Unassembled WGS sequence"/>
</dbReference>
<sequence length="565" mass="59982">MNRQGLTYEVEVVAQHAAELPLPAGASAQFVLKRRNRLCLTEPEAVGASGDVEWNTRCTQTATLFKNGDSWRPKEFVLKVQAVKGSAEEAQTVAKAAIDLSQFCMPEPLGPKQLVVPLQPCGVLSISIRTRWLQFFKQETDSLTDVSYLSLSAMPSTVSVPLQAEDQDLSGFDGGAPQDGSIKAAWGAAGAGAAGAAPLPGGVLTEKKRSLVSATFRLPRRGSAVDPQQQQEQQQQGGKGAQLLRAATLPSMALGGATAGSTPSRRPAGASLLLIPGGGSADAATPTMVGQQAQQGQAVAAAAGQPPEEWSPVDLQEAVKTIYDSDEEPTPKPTVLGTVKRFMLNGRARNGTLEVPGTSTRQALHATFNTPQSLAPHCTPNPSEMGAVDRGGAGTPPSVLRRRCKQLRAERDEARAEGYAEATVAVQLGLEIDRLKRAKDMLLQRLQVTEQQLLATYRDEASTDLIQALAAARVEAADKDFRILELEHDLRRKAATVDKLRAALTRAEAKYRSTMNEALTPGKAVPPSPWSAASSPNGEAAERRRPAAENSPLALPMLPRAARGV</sequence>
<evidence type="ECO:0000313" key="4">
    <source>
        <dbReference type="Proteomes" id="UP000239649"/>
    </source>
</evidence>
<dbReference type="EMBL" id="LHPF02000032">
    <property type="protein sequence ID" value="PSC68867.1"/>
    <property type="molecule type" value="Genomic_DNA"/>
</dbReference>
<reference evidence="3 4" key="1">
    <citation type="journal article" date="2018" name="Plant J.">
        <title>Genome sequences of Chlorella sorokiniana UTEX 1602 and Micractinium conductrix SAG 241.80: implications to maltose excretion by a green alga.</title>
        <authorList>
            <person name="Arriola M.B."/>
            <person name="Velmurugan N."/>
            <person name="Zhang Y."/>
            <person name="Plunkett M.H."/>
            <person name="Hondzo H."/>
            <person name="Barney B.M."/>
        </authorList>
    </citation>
    <scope>NUCLEOTIDE SEQUENCE [LARGE SCALE GENOMIC DNA]</scope>
    <source>
        <strain evidence="3 4">SAG 241.80</strain>
    </source>
</reference>
<evidence type="ECO:0000313" key="3">
    <source>
        <dbReference type="EMBL" id="PSC68867.1"/>
    </source>
</evidence>
<name>A0A2P6V462_9CHLO</name>
<accession>A0A2P6V462</accession>
<feature type="domain" description="C2 NT-type" evidence="2">
    <location>
        <begin position="1"/>
        <end position="137"/>
    </location>
</feature>
<gene>
    <name evidence="3" type="ORF">C2E20_7579</name>
</gene>
<feature type="region of interest" description="Disordered" evidence="1">
    <location>
        <begin position="515"/>
        <end position="565"/>
    </location>
</feature>
<proteinExistence type="predicted"/>
<dbReference type="Pfam" id="PF10358">
    <property type="entry name" value="NT-C2"/>
    <property type="match status" value="1"/>
</dbReference>
<protein>
    <recommendedName>
        <fullName evidence="2">C2 NT-type domain-containing protein</fullName>
    </recommendedName>
</protein>
<evidence type="ECO:0000256" key="1">
    <source>
        <dbReference type="SAM" id="MobiDB-lite"/>
    </source>
</evidence>
<dbReference type="PROSITE" id="PS51840">
    <property type="entry name" value="C2_NT"/>
    <property type="match status" value="1"/>
</dbReference>
<organism evidence="3 4">
    <name type="scientific">Micractinium conductrix</name>
    <dbReference type="NCBI Taxonomy" id="554055"/>
    <lineage>
        <taxon>Eukaryota</taxon>
        <taxon>Viridiplantae</taxon>
        <taxon>Chlorophyta</taxon>
        <taxon>core chlorophytes</taxon>
        <taxon>Trebouxiophyceae</taxon>
        <taxon>Chlorellales</taxon>
        <taxon>Chlorellaceae</taxon>
        <taxon>Chlorella clade</taxon>
        <taxon>Micractinium</taxon>
    </lineage>
</organism>
<feature type="region of interest" description="Disordered" evidence="1">
    <location>
        <begin position="221"/>
        <end position="241"/>
    </location>
</feature>
<dbReference type="STRING" id="554055.A0A2P6V462"/>
<dbReference type="InterPro" id="IPR019448">
    <property type="entry name" value="NT-C2"/>
</dbReference>
<dbReference type="OrthoDB" id="512987at2759"/>
<dbReference type="AlphaFoldDB" id="A0A2P6V462"/>
<keyword evidence="4" id="KW-1185">Reference proteome</keyword>
<comment type="caution">
    <text evidence="3">The sequence shown here is derived from an EMBL/GenBank/DDBJ whole genome shotgun (WGS) entry which is preliminary data.</text>
</comment>
<evidence type="ECO:0000259" key="2">
    <source>
        <dbReference type="PROSITE" id="PS51840"/>
    </source>
</evidence>